<accession>A0A9D1AJR1</accession>
<evidence type="ECO:0000313" key="9">
    <source>
        <dbReference type="Proteomes" id="UP000886749"/>
    </source>
</evidence>
<evidence type="ECO:0000256" key="3">
    <source>
        <dbReference type="ARBA" id="ARBA00022781"/>
    </source>
</evidence>
<dbReference type="InterPro" id="IPR026015">
    <property type="entry name" value="ATP_synth_OSCP/delta_N_sf"/>
</dbReference>
<comment type="caution">
    <text evidence="8">The sequence shown here is derived from an EMBL/GenBank/DDBJ whole genome shotgun (WGS) entry which is preliminary data.</text>
</comment>
<evidence type="ECO:0000256" key="1">
    <source>
        <dbReference type="ARBA" id="ARBA00004370"/>
    </source>
</evidence>
<protein>
    <recommendedName>
        <fullName evidence="7">ATP synthase subunit delta</fullName>
    </recommendedName>
    <alternativeName>
        <fullName evidence="7">ATP synthase F(1) sector subunit delta</fullName>
    </alternativeName>
    <alternativeName>
        <fullName evidence="7">F-type ATPase subunit delta</fullName>
        <shortName evidence="7">F-ATPase subunit delta</shortName>
    </alternativeName>
</protein>
<keyword evidence="4 7" id="KW-0406">Ion transport</keyword>
<dbReference type="PRINTS" id="PR00125">
    <property type="entry name" value="ATPASEDELTA"/>
</dbReference>
<keyword evidence="5 7" id="KW-0472">Membrane</keyword>
<reference evidence="8" key="1">
    <citation type="submission" date="2020-10" db="EMBL/GenBank/DDBJ databases">
        <authorList>
            <person name="Gilroy R."/>
        </authorList>
    </citation>
    <scope>NUCLEOTIDE SEQUENCE</scope>
    <source>
        <strain evidence="8">CHK184-25365</strain>
    </source>
</reference>
<dbReference type="PANTHER" id="PTHR11910">
    <property type="entry name" value="ATP SYNTHASE DELTA CHAIN"/>
    <property type="match status" value="1"/>
</dbReference>
<dbReference type="AlphaFoldDB" id="A0A9D1AJR1"/>
<name>A0A9D1AJR1_9FIRM</name>
<evidence type="ECO:0000256" key="6">
    <source>
        <dbReference type="ARBA" id="ARBA00023310"/>
    </source>
</evidence>
<organism evidence="8 9">
    <name type="scientific">Candidatus Egerieicola pullicola</name>
    <dbReference type="NCBI Taxonomy" id="2840775"/>
    <lineage>
        <taxon>Bacteria</taxon>
        <taxon>Bacillati</taxon>
        <taxon>Bacillota</taxon>
        <taxon>Clostridia</taxon>
        <taxon>Eubacteriales</taxon>
        <taxon>Oscillospiraceae</taxon>
        <taxon>Oscillospiraceae incertae sedis</taxon>
        <taxon>Candidatus Egerieicola</taxon>
    </lineage>
</organism>
<dbReference type="Proteomes" id="UP000886749">
    <property type="component" value="Unassembled WGS sequence"/>
</dbReference>
<evidence type="ECO:0000256" key="4">
    <source>
        <dbReference type="ARBA" id="ARBA00023065"/>
    </source>
</evidence>
<dbReference type="GO" id="GO:0045259">
    <property type="term" value="C:proton-transporting ATP synthase complex"/>
    <property type="evidence" value="ECO:0007669"/>
    <property type="project" value="UniProtKB-KW"/>
</dbReference>
<dbReference type="SUPFAM" id="SSF47928">
    <property type="entry name" value="N-terminal domain of the delta subunit of the F1F0-ATP synthase"/>
    <property type="match status" value="1"/>
</dbReference>
<sequence>MTPTAVNYAEALYELKIPLTAVQTAEEIFSGNPQLQKALENPVVSQGEKDALIPRIFPKESVNLLRVLCSHSCIRLLSQVRQAYEDLIRQKNQVLRATLTCVTPPDGATQARLTEFIRKKHHANEVELDIVQDSSLVGGFILSCGDSIYDWSLSGRIQRMKQTLTRR</sequence>
<keyword evidence="3 7" id="KW-0375">Hydrogen ion transport</keyword>
<evidence type="ECO:0000256" key="7">
    <source>
        <dbReference type="HAMAP-Rule" id="MF_01416"/>
    </source>
</evidence>
<dbReference type="NCBIfam" id="TIGR01145">
    <property type="entry name" value="ATP_synt_delta"/>
    <property type="match status" value="1"/>
</dbReference>
<comment type="function">
    <text evidence="7">F(1)F(0) ATP synthase produces ATP from ADP in the presence of a proton or sodium gradient. F-type ATPases consist of two structural domains, F(1) containing the extramembraneous catalytic core and F(0) containing the membrane proton channel, linked together by a central stalk and a peripheral stalk. During catalysis, ATP synthesis in the catalytic domain of F(1) is coupled via a rotary mechanism of the central stalk subunits to proton translocation.</text>
</comment>
<reference evidence="8" key="2">
    <citation type="journal article" date="2021" name="PeerJ">
        <title>Extensive microbial diversity within the chicken gut microbiome revealed by metagenomics and culture.</title>
        <authorList>
            <person name="Gilroy R."/>
            <person name="Ravi A."/>
            <person name="Getino M."/>
            <person name="Pursley I."/>
            <person name="Horton D.L."/>
            <person name="Alikhan N.F."/>
            <person name="Baker D."/>
            <person name="Gharbi K."/>
            <person name="Hall N."/>
            <person name="Watson M."/>
            <person name="Adriaenssens E.M."/>
            <person name="Foster-Nyarko E."/>
            <person name="Jarju S."/>
            <person name="Secka A."/>
            <person name="Antonio M."/>
            <person name="Oren A."/>
            <person name="Chaudhuri R.R."/>
            <person name="La Ragione R."/>
            <person name="Hildebrand F."/>
            <person name="Pallen M.J."/>
        </authorList>
    </citation>
    <scope>NUCLEOTIDE SEQUENCE</scope>
    <source>
        <strain evidence="8">CHK184-25365</strain>
    </source>
</reference>
<proteinExistence type="inferred from homology"/>
<comment type="function">
    <text evidence="7">This protein is part of the stalk that links CF(0) to CF(1). It either transmits conformational changes from CF(0) to CF(1) or is implicated in proton conduction.</text>
</comment>
<dbReference type="GO" id="GO:0005886">
    <property type="term" value="C:plasma membrane"/>
    <property type="evidence" value="ECO:0007669"/>
    <property type="project" value="UniProtKB-SubCell"/>
</dbReference>
<gene>
    <name evidence="7 8" type="primary">atpH</name>
    <name evidence="8" type="ORF">IAB36_07610</name>
</gene>
<dbReference type="Gene3D" id="1.10.520.20">
    <property type="entry name" value="N-terminal domain of the delta subunit of the F1F0-ATP synthase"/>
    <property type="match status" value="1"/>
</dbReference>
<keyword evidence="7" id="KW-0139">CF(1)</keyword>
<dbReference type="GO" id="GO:0046933">
    <property type="term" value="F:proton-transporting ATP synthase activity, rotational mechanism"/>
    <property type="evidence" value="ECO:0007669"/>
    <property type="project" value="UniProtKB-UniRule"/>
</dbReference>
<dbReference type="Pfam" id="PF00213">
    <property type="entry name" value="OSCP"/>
    <property type="match status" value="1"/>
</dbReference>
<comment type="similarity">
    <text evidence="7">Belongs to the ATPase delta chain family.</text>
</comment>
<dbReference type="EMBL" id="DVGY01000174">
    <property type="protein sequence ID" value="HIR41677.1"/>
    <property type="molecule type" value="Genomic_DNA"/>
</dbReference>
<comment type="subcellular location">
    <subcellularLocation>
        <location evidence="7">Cell membrane</location>
        <topology evidence="7">Peripheral membrane protein</topology>
    </subcellularLocation>
    <subcellularLocation>
        <location evidence="1">Membrane</location>
    </subcellularLocation>
</comment>
<evidence type="ECO:0000256" key="2">
    <source>
        <dbReference type="ARBA" id="ARBA00022448"/>
    </source>
</evidence>
<keyword evidence="2 7" id="KW-0813">Transport</keyword>
<keyword evidence="6 7" id="KW-0066">ATP synthesis</keyword>
<evidence type="ECO:0000313" key="8">
    <source>
        <dbReference type="EMBL" id="HIR41677.1"/>
    </source>
</evidence>
<keyword evidence="7" id="KW-1003">Cell membrane</keyword>
<evidence type="ECO:0000256" key="5">
    <source>
        <dbReference type="ARBA" id="ARBA00023136"/>
    </source>
</evidence>
<dbReference type="InterPro" id="IPR000711">
    <property type="entry name" value="ATPase_OSCP/dsu"/>
</dbReference>
<dbReference type="HAMAP" id="MF_01416">
    <property type="entry name" value="ATP_synth_delta_bact"/>
    <property type="match status" value="1"/>
</dbReference>